<organism evidence="16 17">
    <name type="scientific">Shewanella nanhaiensis</name>
    <dbReference type="NCBI Taxonomy" id="2864872"/>
    <lineage>
        <taxon>Bacteria</taxon>
        <taxon>Pseudomonadati</taxon>
        <taxon>Pseudomonadota</taxon>
        <taxon>Gammaproteobacteria</taxon>
        <taxon>Alteromonadales</taxon>
        <taxon>Shewanellaceae</taxon>
        <taxon>Shewanella</taxon>
    </lineage>
</organism>
<dbReference type="SUPFAM" id="SSF47384">
    <property type="entry name" value="Homodimeric domain of signal transducing histidine kinase"/>
    <property type="match status" value="1"/>
</dbReference>
<reference evidence="16 17" key="1">
    <citation type="submission" date="2021-07" db="EMBL/GenBank/DDBJ databases">
        <title>Shewanella sp. nov, isolated from SCS.</title>
        <authorList>
            <person name="Cao W.R."/>
        </authorList>
    </citation>
    <scope>NUCLEOTIDE SEQUENCE [LARGE SCALE GENOMIC DNA]</scope>
    <source>
        <strain evidence="16 17">NR704-98</strain>
    </source>
</reference>
<dbReference type="Gene3D" id="1.10.287.130">
    <property type="match status" value="1"/>
</dbReference>
<keyword evidence="13 14" id="KW-0472">Membrane</keyword>
<keyword evidence="9 16" id="KW-0418">Kinase</keyword>
<keyword evidence="17" id="KW-1185">Reference proteome</keyword>
<keyword evidence="6" id="KW-0808">Transferase</keyword>
<evidence type="ECO:0000256" key="14">
    <source>
        <dbReference type="SAM" id="Phobius"/>
    </source>
</evidence>
<dbReference type="RefSeq" id="WP_220107935.1">
    <property type="nucleotide sequence ID" value="NZ_JAHZST010000001.1"/>
</dbReference>
<dbReference type="Proteomes" id="UP001195963">
    <property type="component" value="Unassembled WGS sequence"/>
</dbReference>
<keyword evidence="10" id="KW-0067">ATP-binding</keyword>
<evidence type="ECO:0000256" key="3">
    <source>
        <dbReference type="ARBA" id="ARBA00012438"/>
    </source>
</evidence>
<sequence>MDKIPAADHSHFPSFYWKIRWSFGLMTLLIFSLFWSLIYFAEDRLEVLSLHHWLDTEASQYTRDFSRLGFATPLPNPSEFSTYWSEEALPVWLTQYTQLGFFEHLIGTEDKHFIVSKHPSGRGLMYIVFQDDADDYLDSYEADLHFLTLFLGGFLTLAMLLYGLYFVRTLSKPLAKIQEKVSQMPPGNALFNVETKFRETREIESTLLESKINISNFFKREKEFSRFASHELRTPIMVIKGSTELLQKVPDLPHIATKAIARLERASDEMELLTETFLLLGRAAIEPRYMATHSLELILTKQIDELALLFAKNNAGYKLRVSQPSKAHAPESFIAVIINNLIKNAFSYSVGDIDIGLTGTELRICNRHDGHDLYNEGYGCGLVIVERICERMVWQFEHENTPEQYIAVVNFSSAEGVKRS</sequence>
<dbReference type="EC" id="2.7.13.3" evidence="3"/>
<evidence type="ECO:0000256" key="6">
    <source>
        <dbReference type="ARBA" id="ARBA00022679"/>
    </source>
</evidence>
<dbReference type="SMART" id="SM00388">
    <property type="entry name" value="HisKA"/>
    <property type="match status" value="1"/>
</dbReference>
<evidence type="ECO:0000256" key="12">
    <source>
        <dbReference type="ARBA" id="ARBA00023012"/>
    </source>
</evidence>
<dbReference type="CDD" id="cd00082">
    <property type="entry name" value="HisKA"/>
    <property type="match status" value="1"/>
</dbReference>
<comment type="catalytic activity">
    <reaction evidence="1">
        <text>ATP + protein L-histidine = ADP + protein N-phospho-L-histidine.</text>
        <dbReference type="EC" id="2.7.13.3"/>
    </reaction>
</comment>
<evidence type="ECO:0000256" key="13">
    <source>
        <dbReference type="ARBA" id="ARBA00023136"/>
    </source>
</evidence>
<evidence type="ECO:0000256" key="11">
    <source>
        <dbReference type="ARBA" id="ARBA00022989"/>
    </source>
</evidence>
<keyword evidence="12" id="KW-0902">Two-component regulatory system</keyword>
<gene>
    <name evidence="16" type="ORF">K0625_00860</name>
</gene>
<dbReference type="InterPro" id="IPR036097">
    <property type="entry name" value="HisK_dim/P_sf"/>
</dbReference>
<keyword evidence="4" id="KW-1003">Cell membrane</keyword>
<protein>
    <recommendedName>
        <fullName evidence="3">histidine kinase</fullName>
        <ecNumber evidence="3">2.7.13.3</ecNumber>
    </recommendedName>
</protein>
<keyword evidence="11 14" id="KW-1133">Transmembrane helix</keyword>
<evidence type="ECO:0000259" key="15">
    <source>
        <dbReference type="SMART" id="SM00388"/>
    </source>
</evidence>
<dbReference type="InterPro" id="IPR050398">
    <property type="entry name" value="HssS/ArlS-like"/>
</dbReference>
<keyword evidence="8" id="KW-0547">Nucleotide-binding</keyword>
<proteinExistence type="predicted"/>
<evidence type="ECO:0000256" key="8">
    <source>
        <dbReference type="ARBA" id="ARBA00022741"/>
    </source>
</evidence>
<comment type="subcellular location">
    <subcellularLocation>
        <location evidence="2">Cell membrane</location>
        <topology evidence="2">Multi-pass membrane protein</topology>
    </subcellularLocation>
</comment>
<evidence type="ECO:0000256" key="2">
    <source>
        <dbReference type="ARBA" id="ARBA00004651"/>
    </source>
</evidence>
<dbReference type="Pfam" id="PF00512">
    <property type="entry name" value="HisKA"/>
    <property type="match status" value="1"/>
</dbReference>
<dbReference type="EMBL" id="JAHZST010000001">
    <property type="protein sequence ID" value="MBW8182202.1"/>
    <property type="molecule type" value="Genomic_DNA"/>
</dbReference>
<accession>A0ABS7DZJ3</accession>
<evidence type="ECO:0000256" key="10">
    <source>
        <dbReference type="ARBA" id="ARBA00022840"/>
    </source>
</evidence>
<evidence type="ECO:0000256" key="7">
    <source>
        <dbReference type="ARBA" id="ARBA00022692"/>
    </source>
</evidence>
<comment type="caution">
    <text evidence="16">The sequence shown here is derived from an EMBL/GenBank/DDBJ whole genome shotgun (WGS) entry which is preliminary data.</text>
</comment>
<evidence type="ECO:0000256" key="4">
    <source>
        <dbReference type="ARBA" id="ARBA00022475"/>
    </source>
</evidence>
<dbReference type="InterPro" id="IPR003661">
    <property type="entry name" value="HisK_dim/P_dom"/>
</dbReference>
<dbReference type="PANTHER" id="PTHR45528">
    <property type="entry name" value="SENSOR HISTIDINE KINASE CPXA"/>
    <property type="match status" value="1"/>
</dbReference>
<evidence type="ECO:0000256" key="1">
    <source>
        <dbReference type="ARBA" id="ARBA00000085"/>
    </source>
</evidence>
<evidence type="ECO:0000313" key="17">
    <source>
        <dbReference type="Proteomes" id="UP001195963"/>
    </source>
</evidence>
<keyword evidence="7 14" id="KW-0812">Transmembrane</keyword>
<dbReference type="InterPro" id="IPR036890">
    <property type="entry name" value="HATPase_C_sf"/>
</dbReference>
<evidence type="ECO:0000256" key="5">
    <source>
        <dbReference type="ARBA" id="ARBA00022553"/>
    </source>
</evidence>
<dbReference type="GO" id="GO:0016301">
    <property type="term" value="F:kinase activity"/>
    <property type="evidence" value="ECO:0007669"/>
    <property type="project" value="UniProtKB-KW"/>
</dbReference>
<keyword evidence="5" id="KW-0597">Phosphoprotein</keyword>
<feature type="transmembrane region" description="Helical" evidence="14">
    <location>
        <begin position="144"/>
        <end position="167"/>
    </location>
</feature>
<feature type="domain" description="Signal transduction histidine kinase dimerisation/phosphoacceptor" evidence="15">
    <location>
        <begin position="220"/>
        <end position="286"/>
    </location>
</feature>
<name>A0ABS7DZJ3_9GAMM</name>
<evidence type="ECO:0000256" key="9">
    <source>
        <dbReference type="ARBA" id="ARBA00022777"/>
    </source>
</evidence>
<feature type="transmembrane region" description="Helical" evidence="14">
    <location>
        <begin position="21"/>
        <end position="41"/>
    </location>
</feature>
<dbReference type="PANTHER" id="PTHR45528:SF1">
    <property type="entry name" value="SENSOR HISTIDINE KINASE CPXA"/>
    <property type="match status" value="1"/>
</dbReference>
<dbReference type="SUPFAM" id="SSF55874">
    <property type="entry name" value="ATPase domain of HSP90 chaperone/DNA topoisomerase II/histidine kinase"/>
    <property type="match status" value="1"/>
</dbReference>
<evidence type="ECO:0000313" key="16">
    <source>
        <dbReference type="EMBL" id="MBW8182202.1"/>
    </source>
</evidence>